<dbReference type="EMBL" id="CAJVQA010067052">
    <property type="protein sequence ID" value="CAG8831841.1"/>
    <property type="molecule type" value="Genomic_DNA"/>
</dbReference>
<organism evidence="1 2">
    <name type="scientific">Cetraspora pellucida</name>
    <dbReference type="NCBI Taxonomy" id="1433469"/>
    <lineage>
        <taxon>Eukaryota</taxon>
        <taxon>Fungi</taxon>
        <taxon>Fungi incertae sedis</taxon>
        <taxon>Mucoromycota</taxon>
        <taxon>Glomeromycotina</taxon>
        <taxon>Glomeromycetes</taxon>
        <taxon>Diversisporales</taxon>
        <taxon>Gigasporaceae</taxon>
        <taxon>Cetraspora</taxon>
    </lineage>
</organism>
<reference evidence="1" key="1">
    <citation type="submission" date="2021-06" db="EMBL/GenBank/DDBJ databases">
        <authorList>
            <person name="Kallberg Y."/>
            <person name="Tangrot J."/>
            <person name="Rosling A."/>
        </authorList>
    </citation>
    <scope>NUCLEOTIDE SEQUENCE</scope>
    <source>
        <strain evidence="1">FL966</strain>
    </source>
</reference>
<gene>
    <name evidence="1" type="ORF">CPELLU_LOCUS20779</name>
</gene>
<evidence type="ECO:0000313" key="2">
    <source>
        <dbReference type="Proteomes" id="UP000789759"/>
    </source>
</evidence>
<feature type="non-terminal residue" evidence="1">
    <location>
        <position position="1"/>
    </location>
</feature>
<proteinExistence type="predicted"/>
<comment type="caution">
    <text evidence="1">The sequence shown here is derived from an EMBL/GenBank/DDBJ whole genome shotgun (WGS) entry which is preliminary data.</text>
</comment>
<dbReference type="OrthoDB" id="10577191at2759"/>
<feature type="non-terminal residue" evidence="1">
    <location>
        <position position="49"/>
    </location>
</feature>
<name>A0A9N9KI96_9GLOM</name>
<dbReference type="Proteomes" id="UP000789759">
    <property type="component" value="Unassembled WGS sequence"/>
</dbReference>
<accession>A0A9N9KI96</accession>
<dbReference type="AlphaFoldDB" id="A0A9N9KI96"/>
<sequence>IREKDSMPVTSECIYENSEIEDDLKKILIENKYQLSWIPYDEFTNIREI</sequence>
<evidence type="ECO:0000313" key="1">
    <source>
        <dbReference type="EMBL" id="CAG8831841.1"/>
    </source>
</evidence>
<protein>
    <submittedName>
        <fullName evidence="1">66_t:CDS:1</fullName>
    </submittedName>
</protein>
<keyword evidence="2" id="KW-1185">Reference proteome</keyword>